<name>Q4ZSM9_PSEU2</name>
<evidence type="ECO:0000256" key="1">
    <source>
        <dbReference type="SAM" id="Phobius"/>
    </source>
</evidence>
<evidence type="ECO:0000313" key="3">
    <source>
        <dbReference type="Proteomes" id="UP000000426"/>
    </source>
</evidence>
<protein>
    <submittedName>
        <fullName evidence="2">Uncharacterized protein</fullName>
    </submittedName>
</protein>
<dbReference type="KEGG" id="psb:Psyr_2804"/>
<gene>
    <name evidence="2" type="ordered locus">Psyr_2804</name>
</gene>
<sequence length="118" mass="12912">MDNRNKSGLDDIKTLFDGVKNLALCAALAVGLKEFQAPMENLGMSYQARQMINTSGMLVASGFTTLAIVWLCFSFKEKPAWPIMFRLSLIALGTVTLIVMAIIIASATESIPSFFLFL</sequence>
<feature type="transmembrane region" description="Helical" evidence="1">
    <location>
        <begin position="85"/>
        <end position="108"/>
    </location>
</feature>
<feature type="transmembrane region" description="Helical" evidence="1">
    <location>
        <begin position="52"/>
        <end position="73"/>
    </location>
</feature>
<dbReference type="AlphaFoldDB" id="Q4ZSM9"/>
<keyword evidence="1" id="KW-0812">Transmembrane</keyword>
<accession>Q4ZSM9</accession>
<dbReference type="RefSeq" id="WP_011267991.1">
    <property type="nucleotide sequence ID" value="NC_007005.1"/>
</dbReference>
<dbReference type="EMBL" id="CP000075">
    <property type="protein sequence ID" value="AAY37843.1"/>
    <property type="molecule type" value="Genomic_DNA"/>
</dbReference>
<dbReference type="Proteomes" id="UP000000426">
    <property type="component" value="Chromosome"/>
</dbReference>
<dbReference type="HOGENOM" id="CLU_2071131_0_0_6"/>
<reference evidence="2 3" key="1">
    <citation type="journal article" date="2005" name="Proc. Natl. Acad. Sci. U.S.A.">
        <title>Comparison of the complete genome sequences of Pseudomonas syringae pv. syringae B728a and pv. tomato DC3000.</title>
        <authorList>
            <person name="Feil H."/>
            <person name="Feil W.S."/>
            <person name="Chain P."/>
            <person name="Larimer F."/>
            <person name="Dibartolo G."/>
            <person name="Copeland A."/>
            <person name="Lykidis A."/>
            <person name="Trong S."/>
            <person name="Nolan M."/>
            <person name="Goltsman E."/>
            <person name="Thiel J."/>
            <person name="Malfatti S."/>
            <person name="Loper J.E."/>
            <person name="Lapidus A."/>
            <person name="Detter J.C."/>
            <person name="Land M."/>
            <person name="Richardson P.M."/>
            <person name="Kyrpides N.C."/>
            <person name="Ivanova N."/>
            <person name="Lindow S.E."/>
        </authorList>
    </citation>
    <scope>NUCLEOTIDE SEQUENCE [LARGE SCALE GENOMIC DNA]</scope>
    <source>
        <strain evidence="2 3">B728a</strain>
    </source>
</reference>
<keyword evidence="1" id="KW-1133">Transmembrane helix</keyword>
<keyword evidence="1" id="KW-0472">Membrane</keyword>
<proteinExistence type="predicted"/>
<evidence type="ECO:0000313" key="2">
    <source>
        <dbReference type="EMBL" id="AAY37843.1"/>
    </source>
</evidence>
<dbReference type="STRING" id="205918.Psyr_2804"/>
<organism evidence="2 3">
    <name type="scientific">Pseudomonas syringae pv. syringae (strain B728a)</name>
    <dbReference type="NCBI Taxonomy" id="205918"/>
    <lineage>
        <taxon>Bacteria</taxon>
        <taxon>Pseudomonadati</taxon>
        <taxon>Pseudomonadota</taxon>
        <taxon>Gammaproteobacteria</taxon>
        <taxon>Pseudomonadales</taxon>
        <taxon>Pseudomonadaceae</taxon>
        <taxon>Pseudomonas</taxon>
        <taxon>Pseudomonas syringae</taxon>
    </lineage>
</organism>